<dbReference type="HOGENOM" id="CLU_2366989_0_0_9"/>
<evidence type="ECO:0000256" key="1">
    <source>
        <dbReference type="PROSITE-ProRule" id="PRU00510"/>
    </source>
</evidence>
<reference evidence="2 3" key="1">
    <citation type="submission" date="2011-09" db="EMBL/GenBank/DDBJ databases">
        <title>The Genome Sequence of Bacillus smithii 7_3_47FAA.</title>
        <authorList>
            <consortium name="The Broad Institute Genome Sequencing Platform"/>
            <person name="Earl A."/>
            <person name="Ward D."/>
            <person name="Feldgarden M."/>
            <person name="Gevers D."/>
            <person name="Daigneault M."/>
            <person name="Strauss J."/>
            <person name="Allen-Vercoe E."/>
            <person name="Young S.K."/>
            <person name="Zeng Q."/>
            <person name="Gargeya S."/>
            <person name="Fitzgerald M."/>
            <person name="Haas B."/>
            <person name="Abouelleil A."/>
            <person name="Alvarado L."/>
            <person name="Arachchi H.M."/>
            <person name="Berlin A."/>
            <person name="Brown A."/>
            <person name="Chapman S.B."/>
            <person name="Chen Z."/>
            <person name="Dunbar C."/>
            <person name="Freedman E."/>
            <person name="Gearin G."/>
            <person name="Goldberg J."/>
            <person name="Griggs A."/>
            <person name="Gujja S."/>
            <person name="Heiman D."/>
            <person name="Howarth C."/>
            <person name="Larson L."/>
            <person name="Lui A."/>
            <person name="MacDonald P.J.P."/>
            <person name="Montmayeur A."/>
            <person name="Murphy C."/>
            <person name="Neiman D."/>
            <person name="Pearson M."/>
            <person name="Priest M."/>
            <person name="Roberts A."/>
            <person name="Saif S."/>
            <person name="Shea T."/>
            <person name="Shenoy N."/>
            <person name="Sisk P."/>
            <person name="Stolte C."/>
            <person name="Sykes S."/>
            <person name="Wortman J."/>
            <person name="Nusbaum C."/>
            <person name="Birren B."/>
        </authorList>
    </citation>
    <scope>NUCLEOTIDE SEQUENCE [LARGE SCALE GENOMIC DNA]</scope>
    <source>
        <strain evidence="2 3">7_3_47FAA</strain>
    </source>
</reference>
<keyword evidence="3" id="KW-1185">Reference proteome</keyword>
<dbReference type="PROSITE" id="PS51128">
    <property type="entry name" value="ZF_DKSA_2"/>
    <property type="match status" value="1"/>
</dbReference>
<dbReference type="RefSeq" id="WP_003354502.1">
    <property type="nucleotide sequence ID" value="NZ_JH414757.1"/>
</dbReference>
<proteinExistence type="predicted"/>
<evidence type="ECO:0000313" key="2">
    <source>
        <dbReference type="EMBL" id="EHL76816.1"/>
    </source>
</evidence>
<name>G9QMJ5_9BACI</name>
<dbReference type="Proteomes" id="UP000011747">
    <property type="component" value="Unassembled WGS sequence"/>
</dbReference>
<accession>G9QMJ5</accession>
<dbReference type="AlphaFoldDB" id="G9QMJ5"/>
<dbReference type="EMBL" id="ACWF01000120">
    <property type="protein sequence ID" value="EHL76816.1"/>
    <property type="molecule type" value="Genomic_DNA"/>
</dbReference>
<dbReference type="Gene3D" id="1.20.120.910">
    <property type="entry name" value="DksA, coiled-coil domain"/>
    <property type="match status" value="1"/>
</dbReference>
<gene>
    <name evidence="2" type="ORF">HMPREF1015_00762</name>
</gene>
<comment type="caution">
    <text evidence="2">The sequence shown here is derived from an EMBL/GenBank/DDBJ whole genome shotgun (WGS) entry which is preliminary data.</text>
</comment>
<sequence>MATYDKIYHELQIVYQELMNSRSQKEEVYRYIEQEKKDIVKALKKFESGDFGKCEISGEWIPFEWIKQIPTMETIDEWEKCVLTYGRKGIYG</sequence>
<organism evidence="2 3">
    <name type="scientific">Bacillus smithii 7_3_47FAA</name>
    <dbReference type="NCBI Taxonomy" id="665952"/>
    <lineage>
        <taxon>Bacteria</taxon>
        <taxon>Bacillati</taxon>
        <taxon>Bacillota</taxon>
        <taxon>Bacilli</taxon>
        <taxon>Bacillales</taxon>
        <taxon>Bacillaceae</taxon>
        <taxon>Bacillus</taxon>
    </lineage>
</organism>
<dbReference type="PATRIC" id="fig|665952.3.peg.2317"/>
<comment type="caution">
    <text evidence="1">Lacks conserved residue(s) required for the propagation of feature annotation.</text>
</comment>
<protein>
    <submittedName>
        <fullName evidence="2">Uncharacterized protein</fullName>
    </submittedName>
</protein>
<dbReference type="GeneID" id="87581456"/>
<evidence type="ECO:0000313" key="3">
    <source>
        <dbReference type="Proteomes" id="UP000011747"/>
    </source>
</evidence>